<dbReference type="Proteomes" id="UP001196413">
    <property type="component" value="Unassembled WGS sequence"/>
</dbReference>
<dbReference type="EMBL" id="JAHQIW010000940">
    <property type="protein sequence ID" value="KAJ1350739.1"/>
    <property type="molecule type" value="Genomic_DNA"/>
</dbReference>
<reference evidence="1" key="1">
    <citation type="submission" date="2021-06" db="EMBL/GenBank/DDBJ databases">
        <title>Parelaphostrongylus tenuis whole genome reference sequence.</title>
        <authorList>
            <person name="Garwood T.J."/>
            <person name="Larsen P.A."/>
            <person name="Fountain-Jones N.M."/>
            <person name="Garbe J.R."/>
            <person name="Macchietto M.G."/>
            <person name="Kania S.A."/>
            <person name="Gerhold R.W."/>
            <person name="Richards J.E."/>
            <person name="Wolf T.M."/>
        </authorList>
    </citation>
    <scope>NUCLEOTIDE SEQUENCE</scope>
    <source>
        <strain evidence="1">MNPRO001-30</strain>
        <tissue evidence="1">Meninges</tissue>
    </source>
</reference>
<dbReference type="AlphaFoldDB" id="A0AAD5QIG9"/>
<organism evidence="1 2">
    <name type="scientific">Parelaphostrongylus tenuis</name>
    <name type="common">Meningeal worm</name>
    <dbReference type="NCBI Taxonomy" id="148309"/>
    <lineage>
        <taxon>Eukaryota</taxon>
        <taxon>Metazoa</taxon>
        <taxon>Ecdysozoa</taxon>
        <taxon>Nematoda</taxon>
        <taxon>Chromadorea</taxon>
        <taxon>Rhabditida</taxon>
        <taxon>Rhabditina</taxon>
        <taxon>Rhabditomorpha</taxon>
        <taxon>Strongyloidea</taxon>
        <taxon>Metastrongylidae</taxon>
        <taxon>Parelaphostrongylus</taxon>
    </lineage>
</organism>
<evidence type="ECO:0000313" key="1">
    <source>
        <dbReference type="EMBL" id="KAJ1350739.1"/>
    </source>
</evidence>
<sequence>MEATDSQVVQPFSSSYRHGHIAQQSFSSSPTSIAYGGDKTAVLGQKAGALIYSVASLFDSMNQGDDITRANGLEQSIRIMGSEEDEDVDTLDEYNV</sequence>
<protein>
    <submittedName>
        <fullName evidence="1">Uncharacterized protein</fullName>
    </submittedName>
</protein>
<proteinExistence type="predicted"/>
<accession>A0AAD5QIG9</accession>
<gene>
    <name evidence="1" type="ORF">KIN20_006610</name>
</gene>
<comment type="caution">
    <text evidence="1">The sequence shown here is derived from an EMBL/GenBank/DDBJ whole genome shotgun (WGS) entry which is preliminary data.</text>
</comment>
<keyword evidence="2" id="KW-1185">Reference proteome</keyword>
<name>A0AAD5QIG9_PARTN</name>
<evidence type="ECO:0000313" key="2">
    <source>
        <dbReference type="Proteomes" id="UP001196413"/>
    </source>
</evidence>